<dbReference type="SUPFAM" id="SSF81340">
    <property type="entry name" value="Clc chloride channel"/>
    <property type="match status" value="1"/>
</dbReference>
<keyword evidence="2 5" id="KW-0812">Transmembrane</keyword>
<dbReference type="Pfam" id="PF00654">
    <property type="entry name" value="Voltage_CLC"/>
    <property type="match status" value="1"/>
</dbReference>
<accession>A0ABV1IHL8</accession>
<evidence type="ECO:0000256" key="1">
    <source>
        <dbReference type="ARBA" id="ARBA00004141"/>
    </source>
</evidence>
<comment type="caution">
    <text evidence="6">The sequence shown here is derived from an EMBL/GenBank/DDBJ whole genome shotgun (WGS) entry which is preliminary data.</text>
</comment>
<reference evidence="6 7" key="1">
    <citation type="submission" date="2024-04" db="EMBL/GenBank/DDBJ databases">
        <title>Human intestinal bacterial collection.</title>
        <authorList>
            <person name="Pauvert C."/>
            <person name="Hitch T.C.A."/>
            <person name="Clavel T."/>
        </authorList>
    </citation>
    <scope>NUCLEOTIDE SEQUENCE [LARGE SCALE GENOMIC DNA]</scope>
    <source>
        <strain evidence="6 7">CLA-AA-H197</strain>
    </source>
</reference>
<evidence type="ECO:0000313" key="6">
    <source>
        <dbReference type="EMBL" id="MEQ2638149.1"/>
    </source>
</evidence>
<dbReference type="InterPro" id="IPR050368">
    <property type="entry name" value="ClC-type_chloride_channel"/>
</dbReference>
<feature type="transmembrane region" description="Helical" evidence="5">
    <location>
        <begin position="349"/>
        <end position="369"/>
    </location>
</feature>
<keyword evidence="3 5" id="KW-1133">Transmembrane helix</keyword>
<evidence type="ECO:0000256" key="5">
    <source>
        <dbReference type="SAM" id="Phobius"/>
    </source>
</evidence>
<keyword evidence="7" id="KW-1185">Reference proteome</keyword>
<gene>
    <name evidence="6" type="ORF">AAAT05_07335</name>
</gene>
<proteinExistence type="predicted"/>
<sequence>MEKRLRRVADAYGRVLVLVAAALPVGVAAGAADALFGRVLLAVSGVRAGWPLLTVPFLAVAGALTAWAYRRFGKGAERGMGLVFGAAHGQDQQIPLRLVPLVMVSTWLTHLTGGSAGREGVAVQIGATLSHWLGRRLPLCNAAPTFAVVGMAAGFAGLFRTPLAATVFALEVLAAGRLRYEALAPALTASLVASAASGALGLAKFEVAVAPLAALDAPATLRLVLAGLAFGVAGGAFAWLLSRGKSVAARLLPNPVARAAAMGAGLSVVLLALWGGRYCGLGTNLIEAAIAGAGQDVLPWDWALKLALTVLTLSAGYQGGEVTPLFSIGACLGVVLAGPLGLPMALAAALGYAAVFGAATNTFLAPLLIGGEVFGWANLPAFFVVCAAAYLFNMGKTIYAGQLPG</sequence>
<dbReference type="PRINTS" id="PR00762">
    <property type="entry name" value="CLCHANNEL"/>
</dbReference>
<feature type="transmembrane region" description="Helical" evidence="5">
    <location>
        <begin position="256"/>
        <end position="275"/>
    </location>
</feature>
<dbReference type="Gene3D" id="1.10.3080.10">
    <property type="entry name" value="Clc chloride channel"/>
    <property type="match status" value="1"/>
</dbReference>
<dbReference type="PANTHER" id="PTHR43427:SF12">
    <property type="entry name" value="CHLORIDE TRANSPORTER"/>
    <property type="match status" value="1"/>
</dbReference>
<dbReference type="RefSeq" id="WP_349182777.1">
    <property type="nucleotide sequence ID" value="NZ_JBBNGS010000013.1"/>
</dbReference>
<dbReference type="PANTHER" id="PTHR43427">
    <property type="entry name" value="CHLORIDE CHANNEL PROTEIN CLC-E"/>
    <property type="match status" value="1"/>
</dbReference>
<evidence type="ECO:0000256" key="3">
    <source>
        <dbReference type="ARBA" id="ARBA00022989"/>
    </source>
</evidence>
<evidence type="ECO:0000256" key="4">
    <source>
        <dbReference type="ARBA" id="ARBA00023136"/>
    </source>
</evidence>
<dbReference type="Proteomes" id="UP001478817">
    <property type="component" value="Unassembled WGS sequence"/>
</dbReference>
<keyword evidence="4 5" id="KW-0472">Membrane</keyword>
<dbReference type="InterPro" id="IPR014743">
    <property type="entry name" value="Cl-channel_core"/>
</dbReference>
<organism evidence="6 7">
    <name type="scientific">Paratractidigestivibacter faecalis</name>
    <dbReference type="NCBI Taxonomy" id="2292441"/>
    <lineage>
        <taxon>Bacteria</taxon>
        <taxon>Bacillati</taxon>
        <taxon>Actinomycetota</taxon>
        <taxon>Coriobacteriia</taxon>
        <taxon>Coriobacteriales</taxon>
        <taxon>Atopobiaceae</taxon>
        <taxon>Paratractidigestivibacter</taxon>
    </lineage>
</organism>
<protein>
    <submittedName>
        <fullName evidence="6">Chloride channel protein</fullName>
    </submittedName>
</protein>
<feature type="transmembrane region" description="Helical" evidence="5">
    <location>
        <begin position="322"/>
        <end position="342"/>
    </location>
</feature>
<name>A0ABV1IHL8_9ACTN</name>
<feature type="transmembrane region" description="Helical" evidence="5">
    <location>
        <begin position="12"/>
        <end position="36"/>
    </location>
</feature>
<feature type="transmembrane region" description="Helical" evidence="5">
    <location>
        <begin position="375"/>
        <end position="392"/>
    </location>
</feature>
<evidence type="ECO:0000313" key="7">
    <source>
        <dbReference type="Proteomes" id="UP001478817"/>
    </source>
</evidence>
<dbReference type="InterPro" id="IPR001807">
    <property type="entry name" value="ClC"/>
</dbReference>
<evidence type="ECO:0000256" key="2">
    <source>
        <dbReference type="ARBA" id="ARBA00022692"/>
    </source>
</evidence>
<feature type="transmembrane region" description="Helical" evidence="5">
    <location>
        <begin position="223"/>
        <end position="244"/>
    </location>
</feature>
<feature type="transmembrane region" description="Helical" evidence="5">
    <location>
        <begin position="48"/>
        <end position="69"/>
    </location>
</feature>
<comment type="subcellular location">
    <subcellularLocation>
        <location evidence="1">Membrane</location>
        <topology evidence="1">Multi-pass membrane protein</topology>
    </subcellularLocation>
</comment>
<dbReference type="EMBL" id="JBBNGS010000013">
    <property type="protein sequence ID" value="MEQ2638149.1"/>
    <property type="molecule type" value="Genomic_DNA"/>
</dbReference>